<dbReference type="Pfam" id="PF08240">
    <property type="entry name" value="ADH_N"/>
    <property type="match status" value="1"/>
</dbReference>
<evidence type="ECO:0000259" key="7">
    <source>
        <dbReference type="SMART" id="SM00829"/>
    </source>
</evidence>
<dbReference type="AlphaFoldDB" id="A0A2D0ANA8"/>
<keyword evidence="9" id="KW-1185">Reference proteome</keyword>
<gene>
    <name evidence="8" type="ORF">CDQ91_14320</name>
</gene>
<dbReference type="PROSITE" id="PS00059">
    <property type="entry name" value="ADH_ZINC"/>
    <property type="match status" value="1"/>
</dbReference>
<evidence type="ECO:0000313" key="8">
    <source>
        <dbReference type="EMBL" id="OWQ95093.1"/>
    </source>
</evidence>
<dbReference type="GO" id="GO:0008270">
    <property type="term" value="F:zinc ion binding"/>
    <property type="evidence" value="ECO:0007669"/>
    <property type="project" value="InterPro"/>
</dbReference>
<keyword evidence="4 6" id="KW-0862">Zinc</keyword>
<reference evidence="8 9" key="1">
    <citation type="journal article" date="2002" name="Int. J. Syst. Evol. Microbiol.">
        <title>Sphingopyxis witflariensis sp. nov., isolated from activated sludge.</title>
        <authorList>
            <person name="Kampfer P."/>
            <person name="Witzenberger R."/>
            <person name="Denner E.B."/>
            <person name="Busse H.J."/>
            <person name="Neef A."/>
        </authorList>
    </citation>
    <scope>NUCLEOTIDE SEQUENCE [LARGE SCALE GENOMIC DNA]</scope>
    <source>
        <strain evidence="8 9">DSM 14551</strain>
    </source>
</reference>
<comment type="similarity">
    <text evidence="2 6">Belongs to the zinc-containing alcohol dehydrogenase family.</text>
</comment>
<dbReference type="Proteomes" id="UP000197097">
    <property type="component" value="Unassembled WGS sequence"/>
</dbReference>
<evidence type="ECO:0000256" key="3">
    <source>
        <dbReference type="ARBA" id="ARBA00022723"/>
    </source>
</evidence>
<organism evidence="8 9">
    <name type="scientific">Sphingopyxis witflariensis</name>
    <dbReference type="NCBI Taxonomy" id="173675"/>
    <lineage>
        <taxon>Bacteria</taxon>
        <taxon>Pseudomonadati</taxon>
        <taxon>Pseudomonadota</taxon>
        <taxon>Alphaproteobacteria</taxon>
        <taxon>Sphingomonadales</taxon>
        <taxon>Sphingomonadaceae</taxon>
        <taxon>Sphingopyxis</taxon>
    </lineage>
</organism>
<dbReference type="PANTHER" id="PTHR43350">
    <property type="entry name" value="NAD-DEPENDENT ALCOHOL DEHYDROGENASE"/>
    <property type="match status" value="1"/>
</dbReference>
<dbReference type="SMART" id="SM00829">
    <property type="entry name" value="PKS_ER"/>
    <property type="match status" value="1"/>
</dbReference>
<comment type="cofactor">
    <cofactor evidence="1 6">
        <name>Zn(2+)</name>
        <dbReference type="ChEBI" id="CHEBI:29105"/>
    </cofactor>
</comment>
<comment type="caution">
    <text evidence="8">The sequence shown here is derived from an EMBL/GenBank/DDBJ whole genome shotgun (WGS) entry which is preliminary data.</text>
</comment>
<accession>A0A2D0ANA8</accession>
<dbReference type="InterPro" id="IPR020843">
    <property type="entry name" value="ER"/>
</dbReference>
<evidence type="ECO:0000313" key="9">
    <source>
        <dbReference type="Proteomes" id="UP000197097"/>
    </source>
</evidence>
<dbReference type="Gene3D" id="3.40.50.720">
    <property type="entry name" value="NAD(P)-binding Rossmann-like Domain"/>
    <property type="match status" value="1"/>
</dbReference>
<sequence length="372" mass="38563">MCSETQSVHAAVVDRAGEAFTLRDLTLDAPRSDEILVKIAGVGLCHTDIVAQAGAFGYAGAVVLGHEGAGVVERVGDAVADFAPGDRVAISFRSCGNCVQCGAGYPSYCQTMPQLNYAGMRPDGSTALHDGAAPVASNFFGQSSFASHALTYARNLVRVPDDFPLELAGPLGCGIQTGAGAIMRSMACEPGSALVIAGGGSVGLSAVMGAVIRRCAVIILVEPHAERRALALEFGATHVIDPFAVDDLAAAIRAIIAEGVGYALDTTGRPDILRAILSSLAPRGLLGLVGIAAPGTALPVEINTLMTFGHRVMGIIEGDSDPATFIPELIDHHRAGRLPFDRMVTTYPLSQINDAARDQHDGRCIKAVLLPD</sequence>
<dbReference type="GO" id="GO:0016616">
    <property type="term" value="F:oxidoreductase activity, acting on the CH-OH group of donors, NAD or NADP as acceptor"/>
    <property type="evidence" value="ECO:0007669"/>
    <property type="project" value="UniProtKB-ARBA"/>
</dbReference>
<feature type="domain" description="Enoyl reductase (ER)" evidence="7">
    <location>
        <begin position="17"/>
        <end position="369"/>
    </location>
</feature>
<proteinExistence type="inferred from homology"/>
<dbReference type="EMBL" id="NISJ01000008">
    <property type="protein sequence ID" value="OWQ95093.1"/>
    <property type="molecule type" value="Genomic_DNA"/>
</dbReference>
<keyword evidence="3 6" id="KW-0479">Metal-binding</keyword>
<evidence type="ECO:0000256" key="6">
    <source>
        <dbReference type="RuleBase" id="RU361277"/>
    </source>
</evidence>
<dbReference type="RefSeq" id="WP_088473423.1">
    <property type="nucleotide sequence ID" value="NZ_NISJ01000008.1"/>
</dbReference>
<name>A0A2D0ANA8_9SPHN</name>
<dbReference type="Gene3D" id="3.90.180.10">
    <property type="entry name" value="Medium-chain alcohol dehydrogenases, catalytic domain"/>
    <property type="match status" value="1"/>
</dbReference>
<keyword evidence="5" id="KW-0560">Oxidoreductase</keyword>
<evidence type="ECO:0000256" key="5">
    <source>
        <dbReference type="ARBA" id="ARBA00023002"/>
    </source>
</evidence>
<dbReference type="CDD" id="cd08278">
    <property type="entry name" value="benzyl_alcohol_DH"/>
    <property type="match status" value="1"/>
</dbReference>
<evidence type="ECO:0000256" key="2">
    <source>
        <dbReference type="ARBA" id="ARBA00008072"/>
    </source>
</evidence>
<dbReference type="InterPro" id="IPR011032">
    <property type="entry name" value="GroES-like_sf"/>
</dbReference>
<evidence type="ECO:0000256" key="1">
    <source>
        <dbReference type="ARBA" id="ARBA00001947"/>
    </source>
</evidence>
<dbReference type="InterPro" id="IPR002328">
    <property type="entry name" value="ADH_Zn_CS"/>
</dbReference>
<dbReference type="InterPro" id="IPR036291">
    <property type="entry name" value="NAD(P)-bd_dom_sf"/>
</dbReference>
<evidence type="ECO:0000256" key="4">
    <source>
        <dbReference type="ARBA" id="ARBA00022833"/>
    </source>
</evidence>
<dbReference type="SUPFAM" id="SSF51735">
    <property type="entry name" value="NAD(P)-binding Rossmann-fold domains"/>
    <property type="match status" value="1"/>
</dbReference>
<dbReference type="PANTHER" id="PTHR43350:SF21">
    <property type="entry name" value="S-NITROSOMYCOTHIOL REDUCTASE MSCR"/>
    <property type="match status" value="1"/>
</dbReference>
<dbReference type="InterPro" id="IPR013149">
    <property type="entry name" value="ADH-like_C"/>
</dbReference>
<dbReference type="Pfam" id="PF00107">
    <property type="entry name" value="ADH_zinc_N"/>
    <property type="match status" value="1"/>
</dbReference>
<dbReference type="InterPro" id="IPR013154">
    <property type="entry name" value="ADH-like_N"/>
</dbReference>
<protein>
    <submittedName>
        <fullName evidence="8">NAD(P)-dependent alcohol dehydrogenase</fullName>
    </submittedName>
</protein>
<dbReference type="SUPFAM" id="SSF50129">
    <property type="entry name" value="GroES-like"/>
    <property type="match status" value="1"/>
</dbReference>
<dbReference type="OrthoDB" id="9770544at2"/>